<dbReference type="Proteomes" id="UP001524547">
    <property type="component" value="Unassembled WGS sequence"/>
</dbReference>
<gene>
    <name evidence="2" type="ORF">NFI88_12075</name>
</gene>
<keyword evidence="1" id="KW-1133">Transmembrane helix</keyword>
<organism evidence="2 3">
    <name type="scientific">Rhizosaccharibacter radicis</name>
    <dbReference type="NCBI Taxonomy" id="2782605"/>
    <lineage>
        <taxon>Bacteria</taxon>
        <taxon>Pseudomonadati</taxon>
        <taxon>Pseudomonadota</taxon>
        <taxon>Alphaproteobacteria</taxon>
        <taxon>Acetobacterales</taxon>
        <taxon>Acetobacteraceae</taxon>
        <taxon>Rhizosaccharibacter</taxon>
    </lineage>
</organism>
<dbReference type="PANTHER" id="PTHR34821:SF2">
    <property type="entry name" value="INNER MEMBRANE PROTEIN YDCZ"/>
    <property type="match status" value="1"/>
</dbReference>
<feature type="transmembrane region" description="Helical" evidence="1">
    <location>
        <begin position="34"/>
        <end position="57"/>
    </location>
</feature>
<protein>
    <submittedName>
        <fullName evidence="2">DMT family transporter</fullName>
    </submittedName>
</protein>
<reference evidence="2 3" key="1">
    <citation type="submission" date="2022-06" db="EMBL/GenBank/DDBJ databases">
        <title>Rhizosaccharibacter gen. nov. sp. nov. KSS12, endophytic bacteria isolated from sugarcane.</title>
        <authorList>
            <person name="Pitiwittayakul N."/>
        </authorList>
    </citation>
    <scope>NUCLEOTIDE SEQUENCE [LARGE SCALE GENOMIC DNA]</scope>
    <source>
        <strain evidence="2 3">KSS12</strain>
    </source>
</reference>
<dbReference type="EMBL" id="JAMZEJ010000007">
    <property type="protein sequence ID" value="MCQ8241574.1"/>
    <property type="molecule type" value="Genomic_DNA"/>
</dbReference>
<evidence type="ECO:0000256" key="1">
    <source>
        <dbReference type="SAM" id="Phobius"/>
    </source>
</evidence>
<keyword evidence="3" id="KW-1185">Reference proteome</keyword>
<proteinExistence type="predicted"/>
<dbReference type="PANTHER" id="PTHR34821">
    <property type="entry name" value="INNER MEMBRANE PROTEIN YDCZ"/>
    <property type="match status" value="1"/>
</dbReference>
<evidence type="ECO:0000313" key="2">
    <source>
        <dbReference type="EMBL" id="MCQ8241574.1"/>
    </source>
</evidence>
<feature type="transmembrane region" description="Helical" evidence="1">
    <location>
        <begin position="97"/>
        <end position="114"/>
    </location>
</feature>
<name>A0ABT1W0R8_9PROT</name>
<feature type="transmembrane region" description="Helical" evidence="1">
    <location>
        <begin position="69"/>
        <end position="91"/>
    </location>
</feature>
<dbReference type="Pfam" id="PF04657">
    <property type="entry name" value="DMT_YdcZ"/>
    <property type="match status" value="1"/>
</dbReference>
<dbReference type="RefSeq" id="WP_422920322.1">
    <property type="nucleotide sequence ID" value="NZ_JAMZEJ010000007.1"/>
</dbReference>
<sequence>MNALWLFPLIVGAGVLQAAGNAMNGALRNALNNAWLASSVSFGLILFATVALFAIMPRPFPTAEGVSEMPWWAPLGGLTGAVAVVVGLMFVDKVGAGPFNGVLIAANICASLLIDNFGLLRMPPHALSAGRIVGGLLMAGGAACIALF</sequence>
<keyword evidence="1" id="KW-0812">Transmembrane</keyword>
<evidence type="ECO:0000313" key="3">
    <source>
        <dbReference type="Proteomes" id="UP001524547"/>
    </source>
</evidence>
<accession>A0ABT1W0R8</accession>
<feature type="transmembrane region" description="Helical" evidence="1">
    <location>
        <begin position="126"/>
        <end position="147"/>
    </location>
</feature>
<keyword evidence="1" id="KW-0472">Membrane</keyword>
<dbReference type="InterPro" id="IPR006750">
    <property type="entry name" value="YdcZ"/>
</dbReference>
<comment type="caution">
    <text evidence="2">The sequence shown here is derived from an EMBL/GenBank/DDBJ whole genome shotgun (WGS) entry which is preliminary data.</text>
</comment>